<keyword evidence="9" id="KW-0472">Membrane</keyword>
<keyword evidence="7" id="KW-0812">Transmembrane</keyword>
<comment type="catalytic activity">
    <reaction evidence="1">
        <text>Cleavage of hydrophobic, N-terminal signal or leader sequences from secreted and periplasmic proteins.</text>
        <dbReference type="EC" id="3.4.21.89"/>
    </reaction>
</comment>
<evidence type="ECO:0000256" key="10">
    <source>
        <dbReference type="ARBA" id="ARBA00045533"/>
    </source>
</evidence>
<dbReference type="GO" id="GO:0009003">
    <property type="term" value="F:signal peptidase activity"/>
    <property type="evidence" value="ECO:0007669"/>
    <property type="project" value="UniProtKB-EC"/>
</dbReference>
<comment type="subcellular location">
    <subcellularLocation>
        <location evidence="2">Endoplasmic reticulum membrane</location>
        <topology evidence="2">Single-pass type II membrane protein</topology>
    </subcellularLocation>
</comment>
<dbReference type="PANTHER" id="PTHR10806">
    <property type="entry name" value="SIGNAL PEPTIDASE COMPLEX CATALYTIC SUBUNIT SEC11"/>
    <property type="match status" value="1"/>
</dbReference>
<evidence type="ECO:0000313" key="11">
    <source>
        <dbReference type="EMBL" id="TNJ26219.1"/>
    </source>
</evidence>
<accession>A0A4Z1T121</accession>
<evidence type="ECO:0000256" key="4">
    <source>
        <dbReference type="ARBA" id="ARBA00013208"/>
    </source>
</evidence>
<evidence type="ECO:0000256" key="3">
    <source>
        <dbReference type="ARBA" id="ARBA00011035"/>
    </source>
</evidence>
<keyword evidence="8" id="KW-1133">Transmembrane helix</keyword>
<dbReference type="InterPro" id="IPR019533">
    <property type="entry name" value="Peptidase_S26"/>
</dbReference>
<dbReference type="GO" id="GO:0006465">
    <property type="term" value="P:signal peptide processing"/>
    <property type="evidence" value="ECO:0007669"/>
    <property type="project" value="InterPro"/>
</dbReference>
<evidence type="ECO:0000256" key="8">
    <source>
        <dbReference type="ARBA" id="ARBA00022989"/>
    </source>
</evidence>
<dbReference type="OrthoDB" id="10257561at2759"/>
<evidence type="ECO:0000256" key="5">
    <source>
        <dbReference type="ARBA" id="ARBA00019685"/>
    </source>
</evidence>
<dbReference type="EC" id="3.4.21.89" evidence="4"/>
<dbReference type="CDD" id="cd06530">
    <property type="entry name" value="S26_SPase_I"/>
    <property type="match status" value="1"/>
</dbReference>
<gene>
    <name evidence="11" type="ORF">GMRT_14843</name>
</gene>
<protein>
    <recommendedName>
        <fullName evidence="5">Signal peptidase complex catalytic subunit SEC11</fullName>
        <ecNumber evidence="4">3.4.21.89</ecNumber>
    </recommendedName>
    <alternativeName>
        <fullName evidence="6">Signal peptidase complex catalytic subunit sec11</fullName>
    </alternativeName>
</protein>
<evidence type="ECO:0000313" key="12">
    <source>
        <dbReference type="Proteomes" id="UP000315496"/>
    </source>
</evidence>
<organism evidence="11 12">
    <name type="scientific">Giardia muris</name>
    <dbReference type="NCBI Taxonomy" id="5742"/>
    <lineage>
        <taxon>Eukaryota</taxon>
        <taxon>Metamonada</taxon>
        <taxon>Diplomonadida</taxon>
        <taxon>Hexamitidae</taxon>
        <taxon>Giardiinae</taxon>
        <taxon>Giardia</taxon>
    </lineage>
</organism>
<dbReference type="PANTHER" id="PTHR10806:SF6">
    <property type="entry name" value="SIGNAL PEPTIDASE COMPLEX CATALYTIC SUBUNIT SEC11"/>
    <property type="match status" value="1"/>
</dbReference>
<dbReference type="InterPro" id="IPR001733">
    <property type="entry name" value="Peptidase_S26B"/>
</dbReference>
<sequence>MLSRALTRFRSLTFTDLAYRSLKFAMSLSTAFMTWSLFKVLLNNDMPVMVVLTGSMEPGFQRGDIAAAYTADRNHGMHPGDIVIYKLEGRKIPIVHRILERRTINDPWFSCTEGTTSWTTEGNVYDMSPATLVEACTRLAYVTKGDANLVHDTFLYTTGRGYLEPRELVGRLVSYFPGLGYVTILLQEHQWLKFSMFGMLVLLALAGREE</sequence>
<dbReference type="InterPro" id="IPR036286">
    <property type="entry name" value="LexA/Signal_pep-like_sf"/>
</dbReference>
<evidence type="ECO:0000256" key="6">
    <source>
        <dbReference type="ARBA" id="ARBA00021755"/>
    </source>
</evidence>
<dbReference type="EMBL" id="VDLU01000005">
    <property type="protein sequence ID" value="TNJ26219.1"/>
    <property type="molecule type" value="Genomic_DNA"/>
</dbReference>
<evidence type="ECO:0000256" key="1">
    <source>
        <dbReference type="ARBA" id="ARBA00000677"/>
    </source>
</evidence>
<comment type="caution">
    <text evidence="11">The sequence shown here is derived from an EMBL/GenBank/DDBJ whole genome shotgun (WGS) entry which is preliminary data.</text>
</comment>
<dbReference type="VEuPathDB" id="GiardiaDB:GMRT_14843"/>
<reference evidence="11 12" key="1">
    <citation type="submission" date="2019-05" db="EMBL/GenBank/DDBJ databases">
        <title>The compact genome of Giardia muris reveals important steps in the evolution of intestinal protozoan parasites.</title>
        <authorList>
            <person name="Xu F."/>
            <person name="Jimenez-Gonzalez A."/>
            <person name="Einarsson E."/>
            <person name="Astvaldsson A."/>
            <person name="Peirasmaki D."/>
            <person name="Eckmann L."/>
            <person name="Andersson J.O."/>
            <person name="Svard S.G."/>
            <person name="Jerlstrom-Hultqvist J."/>
        </authorList>
    </citation>
    <scope>NUCLEOTIDE SEQUENCE [LARGE SCALE GENOMIC DNA]</scope>
    <source>
        <strain evidence="11 12">Roberts-Thomson</strain>
    </source>
</reference>
<evidence type="ECO:0000256" key="9">
    <source>
        <dbReference type="ARBA" id="ARBA00023136"/>
    </source>
</evidence>
<dbReference type="GO" id="GO:0005787">
    <property type="term" value="C:signal peptidase complex"/>
    <property type="evidence" value="ECO:0007669"/>
    <property type="project" value="TreeGrafter"/>
</dbReference>
<evidence type="ECO:0000256" key="7">
    <source>
        <dbReference type="ARBA" id="ARBA00022692"/>
    </source>
</evidence>
<dbReference type="AlphaFoldDB" id="A0A4Z1T121"/>
<evidence type="ECO:0000256" key="2">
    <source>
        <dbReference type="ARBA" id="ARBA00004648"/>
    </source>
</evidence>
<dbReference type="GO" id="GO:0004252">
    <property type="term" value="F:serine-type endopeptidase activity"/>
    <property type="evidence" value="ECO:0007669"/>
    <property type="project" value="InterPro"/>
</dbReference>
<comment type="function">
    <text evidence="10">Catalytic component of the signal peptidase complex (SPC) which catalyzes the cleavage of N-terminal signal sequences from nascent proteins as they are translocated into the lumen of the endoplasmic reticulum. Specifically cleaves N-terminal signal peptides that contain a hydrophobic alpha-helix (h-region) shorter than 18-20 amino acids.</text>
</comment>
<dbReference type="Proteomes" id="UP000315496">
    <property type="component" value="Chromosome 5"/>
</dbReference>
<dbReference type="NCBIfam" id="TIGR02228">
    <property type="entry name" value="sigpep_I_arch"/>
    <property type="match status" value="1"/>
</dbReference>
<proteinExistence type="inferred from homology"/>
<dbReference type="SUPFAM" id="SSF51306">
    <property type="entry name" value="LexA/Signal peptidase"/>
    <property type="match status" value="1"/>
</dbReference>
<comment type="similarity">
    <text evidence="3">Belongs to the peptidase S26B family.</text>
</comment>
<name>A0A4Z1T121_GIAMU</name>
<keyword evidence="12" id="KW-1185">Reference proteome</keyword>